<accession>A0A9D1AD42</accession>
<organism evidence="2 3">
    <name type="scientific">Candidatus Choladousia intestinavium</name>
    <dbReference type="NCBI Taxonomy" id="2840727"/>
    <lineage>
        <taxon>Bacteria</taxon>
        <taxon>Bacillati</taxon>
        <taxon>Bacillota</taxon>
        <taxon>Clostridia</taxon>
        <taxon>Lachnospirales</taxon>
        <taxon>Lachnospiraceae</taxon>
        <taxon>Lachnospiraceae incertae sedis</taxon>
        <taxon>Candidatus Choladousia</taxon>
    </lineage>
</organism>
<evidence type="ECO:0000313" key="2">
    <source>
        <dbReference type="EMBL" id="HIR14420.1"/>
    </source>
</evidence>
<feature type="transmembrane region" description="Helical" evidence="1">
    <location>
        <begin position="33"/>
        <end position="56"/>
    </location>
</feature>
<dbReference type="EMBL" id="DVGK01000123">
    <property type="protein sequence ID" value="HIR14420.1"/>
    <property type="molecule type" value="Genomic_DNA"/>
</dbReference>
<reference evidence="2" key="1">
    <citation type="submission" date="2020-10" db="EMBL/GenBank/DDBJ databases">
        <authorList>
            <person name="Gilroy R."/>
        </authorList>
    </citation>
    <scope>NUCLEOTIDE SEQUENCE</scope>
    <source>
        <strain evidence="2">ChiSjej4B22-8148</strain>
    </source>
</reference>
<gene>
    <name evidence="2" type="ORF">IAB31_10925</name>
</gene>
<sequence>MNSRKILCIAAGILSICICVFTVYIFRDAGFPVLILNLAILACLLLIAGSAALWGFRRIASLRTALNQAGEILESSPEVFLPETNTGDRSPFSHAFLDACYSRYCSAILQNPESSCDLEDFLNQKVLDTYTSRSLLKSVSPVLMGTGILGGLISLCLNLSPIGASNFPAADSPYGFLAYALVPCICGLAVFLSYTFSLSSCCEDLEGSLELFLNTHSLSVRPSYKTDSLNRLLSVYRSREEMTQDLTEIFVAQMGKSFEQAVTPAIEKMEE</sequence>
<feature type="transmembrane region" description="Helical" evidence="1">
    <location>
        <begin position="7"/>
        <end position="27"/>
    </location>
</feature>
<evidence type="ECO:0008006" key="4">
    <source>
        <dbReference type="Google" id="ProtNLM"/>
    </source>
</evidence>
<feature type="non-terminal residue" evidence="2">
    <location>
        <position position="271"/>
    </location>
</feature>
<name>A0A9D1AD42_9FIRM</name>
<reference evidence="2" key="2">
    <citation type="journal article" date="2021" name="PeerJ">
        <title>Extensive microbial diversity within the chicken gut microbiome revealed by metagenomics and culture.</title>
        <authorList>
            <person name="Gilroy R."/>
            <person name="Ravi A."/>
            <person name="Getino M."/>
            <person name="Pursley I."/>
            <person name="Horton D.L."/>
            <person name="Alikhan N.F."/>
            <person name="Baker D."/>
            <person name="Gharbi K."/>
            <person name="Hall N."/>
            <person name="Watson M."/>
            <person name="Adriaenssens E.M."/>
            <person name="Foster-Nyarko E."/>
            <person name="Jarju S."/>
            <person name="Secka A."/>
            <person name="Antonio M."/>
            <person name="Oren A."/>
            <person name="Chaudhuri R.R."/>
            <person name="La Ragione R."/>
            <person name="Hildebrand F."/>
            <person name="Pallen M.J."/>
        </authorList>
    </citation>
    <scope>NUCLEOTIDE SEQUENCE</scope>
    <source>
        <strain evidence="2">ChiSjej4B22-8148</strain>
    </source>
</reference>
<evidence type="ECO:0000313" key="3">
    <source>
        <dbReference type="Proteomes" id="UP000886757"/>
    </source>
</evidence>
<comment type="caution">
    <text evidence="2">The sequence shown here is derived from an EMBL/GenBank/DDBJ whole genome shotgun (WGS) entry which is preliminary data.</text>
</comment>
<keyword evidence="1" id="KW-1133">Transmembrane helix</keyword>
<evidence type="ECO:0000256" key="1">
    <source>
        <dbReference type="SAM" id="Phobius"/>
    </source>
</evidence>
<feature type="transmembrane region" description="Helical" evidence="1">
    <location>
        <begin position="176"/>
        <end position="196"/>
    </location>
</feature>
<dbReference type="AlphaFoldDB" id="A0A9D1AD42"/>
<dbReference type="Proteomes" id="UP000886757">
    <property type="component" value="Unassembled WGS sequence"/>
</dbReference>
<protein>
    <recommendedName>
        <fullName evidence="4">MotA/TolQ/ExbB proton channel domain-containing protein</fullName>
    </recommendedName>
</protein>
<keyword evidence="1" id="KW-0472">Membrane</keyword>
<proteinExistence type="predicted"/>
<feature type="transmembrane region" description="Helical" evidence="1">
    <location>
        <begin position="142"/>
        <end position="164"/>
    </location>
</feature>
<keyword evidence="1" id="KW-0812">Transmembrane</keyword>